<evidence type="ECO:0000259" key="8">
    <source>
        <dbReference type="Pfam" id="PF02771"/>
    </source>
</evidence>
<dbReference type="InterPro" id="IPR006089">
    <property type="entry name" value="Acyl-CoA_DH_CS"/>
</dbReference>
<feature type="domain" description="Acyl-CoA oxidase/dehydrogenase middle" evidence="7">
    <location>
        <begin position="124"/>
        <end position="218"/>
    </location>
</feature>
<dbReference type="RefSeq" id="WP_068336431.1">
    <property type="nucleotide sequence ID" value="NZ_LQBP01000005.1"/>
</dbReference>
<dbReference type="GO" id="GO:0050660">
    <property type="term" value="F:flavin adenine dinucleotide binding"/>
    <property type="evidence" value="ECO:0007669"/>
    <property type="project" value="InterPro"/>
</dbReference>
<evidence type="ECO:0000256" key="4">
    <source>
        <dbReference type="ARBA" id="ARBA00022827"/>
    </source>
</evidence>
<dbReference type="InterPro" id="IPR006091">
    <property type="entry name" value="Acyl-CoA_Oxase/DH_mid-dom"/>
</dbReference>
<dbReference type="GO" id="GO:0003995">
    <property type="term" value="F:acyl-CoA dehydrogenase activity"/>
    <property type="evidence" value="ECO:0007669"/>
    <property type="project" value="InterPro"/>
</dbReference>
<comment type="caution">
    <text evidence="9">The sequence shown here is derived from an EMBL/GenBank/DDBJ whole genome shotgun (WGS) entry which is preliminary data.</text>
</comment>
<dbReference type="PANTHER" id="PTHR43884:SF12">
    <property type="entry name" value="ISOVALERYL-COA DEHYDROGENASE, MITOCHONDRIAL-RELATED"/>
    <property type="match status" value="1"/>
</dbReference>
<comment type="cofactor">
    <cofactor evidence="1 5">
        <name>FAD</name>
        <dbReference type="ChEBI" id="CHEBI:57692"/>
    </cofactor>
</comment>
<dbReference type="Gene3D" id="2.40.110.10">
    <property type="entry name" value="Butyryl-CoA Dehydrogenase, subunit A, domain 2"/>
    <property type="match status" value="1"/>
</dbReference>
<feature type="domain" description="Acyl-CoA dehydrogenase/oxidase C-terminal" evidence="6">
    <location>
        <begin position="230"/>
        <end position="375"/>
    </location>
</feature>
<evidence type="ECO:0000259" key="7">
    <source>
        <dbReference type="Pfam" id="PF02770"/>
    </source>
</evidence>
<dbReference type="Gene3D" id="1.20.140.10">
    <property type="entry name" value="Butyryl-CoA Dehydrogenase, subunit A, domain 3"/>
    <property type="match status" value="1"/>
</dbReference>
<evidence type="ECO:0000256" key="1">
    <source>
        <dbReference type="ARBA" id="ARBA00001974"/>
    </source>
</evidence>
<keyword evidence="5" id="KW-0560">Oxidoreductase</keyword>
<dbReference type="InterPro" id="IPR046373">
    <property type="entry name" value="Acyl-CoA_Oxase/DH_mid-dom_sf"/>
</dbReference>
<dbReference type="EMBL" id="LQBP01000005">
    <property type="protein sequence ID" value="KUJ78786.1"/>
    <property type="molecule type" value="Genomic_DNA"/>
</dbReference>
<dbReference type="Gene3D" id="1.10.540.10">
    <property type="entry name" value="Acyl-CoA dehydrogenase/oxidase, N-terminal domain"/>
    <property type="match status" value="1"/>
</dbReference>
<sequence>MRPIGEKCETFRSLGKKVLSADVEERDKRGAKDAADWRTLWRAAADAGVLALTVPEQFGGEGRSFLEAVQALHALGEGCRDNGMLLGLNGQLWAMQKSILEFGSEEQKSTFLPILINGDAICAHAVTETNSGSDVTGIRATAQKTQNGYVLNGEKIWIGMAPAADVAQVFALTNPDLGAWGMSAFLVDLNLPGISKSAPYEKAGHRTVPTGKLTFENVEIPQTSLLGSEGSGHAIFNLSIAWERSFIFSSHVGAMKRQLDETVLFARDRAPNGRPIINNQTVSNRLADMQVRYEIARLLIENAARELDAGIQNRMTPSVAKLQVAESLLENALDAQRINGASGYLTGECERMVRDMAGTITLGGTSDIQRLLIAAYQKGSVKA</sequence>
<dbReference type="Proteomes" id="UP000053690">
    <property type="component" value="Unassembled WGS sequence"/>
</dbReference>
<dbReference type="SUPFAM" id="SSF56645">
    <property type="entry name" value="Acyl-CoA dehydrogenase NM domain-like"/>
    <property type="match status" value="1"/>
</dbReference>
<evidence type="ECO:0000313" key="10">
    <source>
        <dbReference type="Proteomes" id="UP000053690"/>
    </source>
</evidence>
<comment type="similarity">
    <text evidence="2 5">Belongs to the acyl-CoA dehydrogenase family.</text>
</comment>
<dbReference type="OrthoDB" id="9769473at2"/>
<dbReference type="InterPro" id="IPR037069">
    <property type="entry name" value="AcylCoA_DH/ox_N_sf"/>
</dbReference>
<evidence type="ECO:0000256" key="2">
    <source>
        <dbReference type="ARBA" id="ARBA00009347"/>
    </source>
</evidence>
<dbReference type="Pfam" id="PF02771">
    <property type="entry name" value="Acyl-CoA_dh_N"/>
    <property type="match status" value="1"/>
</dbReference>
<dbReference type="Pfam" id="PF02770">
    <property type="entry name" value="Acyl-CoA_dh_M"/>
    <property type="match status" value="1"/>
</dbReference>
<evidence type="ECO:0000259" key="6">
    <source>
        <dbReference type="Pfam" id="PF00441"/>
    </source>
</evidence>
<dbReference type="InterPro" id="IPR009100">
    <property type="entry name" value="AcylCoA_DH/oxidase_NM_dom_sf"/>
</dbReference>
<dbReference type="Pfam" id="PF00441">
    <property type="entry name" value="Acyl-CoA_dh_1"/>
    <property type="match status" value="1"/>
</dbReference>
<feature type="domain" description="Acyl-CoA dehydrogenase/oxidase N-terminal" evidence="8">
    <location>
        <begin position="9"/>
        <end position="119"/>
    </location>
</feature>
<proteinExistence type="inferred from homology"/>
<evidence type="ECO:0000256" key="3">
    <source>
        <dbReference type="ARBA" id="ARBA00022630"/>
    </source>
</evidence>
<keyword evidence="3 5" id="KW-0285">Flavoprotein</keyword>
<organism evidence="9 10">
    <name type="scientific">Ruegeria profundi</name>
    <dbReference type="NCBI Taxonomy" id="1685378"/>
    <lineage>
        <taxon>Bacteria</taxon>
        <taxon>Pseudomonadati</taxon>
        <taxon>Pseudomonadota</taxon>
        <taxon>Alphaproteobacteria</taxon>
        <taxon>Rhodobacterales</taxon>
        <taxon>Roseobacteraceae</taxon>
        <taxon>Ruegeria</taxon>
    </lineage>
</organism>
<protein>
    <recommendedName>
        <fullName evidence="11">Acyl-CoA dehydrogenase</fullName>
    </recommendedName>
</protein>
<dbReference type="SUPFAM" id="SSF47203">
    <property type="entry name" value="Acyl-CoA dehydrogenase C-terminal domain-like"/>
    <property type="match status" value="1"/>
</dbReference>
<evidence type="ECO:0008006" key="11">
    <source>
        <dbReference type="Google" id="ProtNLM"/>
    </source>
</evidence>
<accession>A0A0X3TW53</accession>
<dbReference type="InterPro" id="IPR013786">
    <property type="entry name" value="AcylCoA_DH/ox_N"/>
</dbReference>
<gene>
    <name evidence="9" type="ORF">AVO44_10325</name>
</gene>
<dbReference type="AlphaFoldDB" id="A0A0X3TW53"/>
<keyword evidence="4 5" id="KW-0274">FAD</keyword>
<dbReference type="InterPro" id="IPR036250">
    <property type="entry name" value="AcylCo_DH-like_C"/>
</dbReference>
<reference evidence="10" key="1">
    <citation type="submission" date="2015-12" db="EMBL/GenBank/DDBJ databases">
        <authorList>
            <person name="Zhang G."/>
            <person name="Stingl U."/>
        </authorList>
    </citation>
    <scope>NUCLEOTIDE SEQUENCE [LARGE SCALE GENOMIC DNA]</scope>
    <source>
        <strain evidence="10">ZGT108</strain>
    </source>
</reference>
<dbReference type="STRING" id="1685378.AVO44_10325"/>
<evidence type="ECO:0000256" key="5">
    <source>
        <dbReference type="RuleBase" id="RU362125"/>
    </source>
</evidence>
<evidence type="ECO:0000313" key="9">
    <source>
        <dbReference type="EMBL" id="KUJ78786.1"/>
    </source>
</evidence>
<keyword evidence="10" id="KW-1185">Reference proteome</keyword>
<dbReference type="PANTHER" id="PTHR43884">
    <property type="entry name" value="ACYL-COA DEHYDROGENASE"/>
    <property type="match status" value="1"/>
</dbReference>
<dbReference type="InterPro" id="IPR009075">
    <property type="entry name" value="AcylCo_DH/oxidase_C"/>
</dbReference>
<dbReference type="PROSITE" id="PS00072">
    <property type="entry name" value="ACYL_COA_DH_1"/>
    <property type="match status" value="1"/>
</dbReference>
<name>A0A0X3TW53_9RHOB</name>